<dbReference type="InterPro" id="IPR018910">
    <property type="entry name" value="LpqB_C"/>
</dbReference>
<keyword evidence="2" id="KW-0732">Signal</keyword>
<organism evidence="4 5">
    <name type="scientific">Nocardioides zeicaulis</name>
    <dbReference type="NCBI Taxonomy" id="1776857"/>
    <lineage>
        <taxon>Bacteria</taxon>
        <taxon>Bacillati</taxon>
        <taxon>Actinomycetota</taxon>
        <taxon>Actinomycetes</taxon>
        <taxon>Propionibacteriales</taxon>
        <taxon>Nocardioidaceae</taxon>
        <taxon>Nocardioides</taxon>
    </lineage>
</organism>
<evidence type="ECO:0000256" key="1">
    <source>
        <dbReference type="SAM" id="MobiDB-lite"/>
    </source>
</evidence>
<dbReference type="Pfam" id="PF25976">
    <property type="entry name" value="LpqB_N"/>
    <property type="match status" value="1"/>
</dbReference>
<dbReference type="Proteomes" id="UP001589698">
    <property type="component" value="Unassembled WGS sequence"/>
</dbReference>
<dbReference type="EMBL" id="JBHLXH010000002">
    <property type="protein sequence ID" value="MFC0224321.1"/>
    <property type="molecule type" value="Genomic_DNA"/>
</dbReference>
<dbReference type="SMART" id="SM00909">
    <property type="entry name" value="Germane"/>
    <property type="match status" value="1"/>
</dbReference>
<gene>
    <name evidence="4" type="ORF">ACFFJG_17685</name>
</gene>
<evidence type="ECO:0000313" key="5">
    <source>
        <dbReference type="Proteomes" id="UP001589698"/>
    </source>
</evidence>
<protein>
    <submittedName>
        <fullName evidence="4">LpqB family beta-propeller domain-containing protein</fullName>
    </submittedName>
</protein>
<evidence type="ECO:0000313" key="4">
    <source>
        <dbReference type="EMBL" id="MFC0224321.1"/>
    </source>
</evidence>
<dbReference type="Pfam" id="PF10647">
    <property type="entry name" value="Gmad1"/>
    <property type="match status" value="1"/>
</dbReference>
<sequence length="578" mass="61771">MRRTRGLRALLAAAACVLLAGCVRMPTEGPVVEPRVPAESEQAPGISFDPRPPRPDETPSEIVAGFLEAMKATPISLTVARQFLSRSADKTWAPEKQIVTYAELGTPTGVSAVRLPMSDVNLYDDRGAWQRTRATRDLDLTLVQEDGEWRIDQVPDALVVPDSWFEDFYQRVSLYYFDPTSEVLVPEPVFVPRGDQFASSLVRGLLAQPTGESVDVARTWFPAGTTTRPVVITRAGIAEVSLSGDPDAIDTDTAQRMLTQLAWTLRQDLSIRAVQLTVGDRLITFGSSSTQVGLDVGSRYDPSGPGSSRQLFALDRGRVVAGDVGSFEETLGPLGQGAYRLRSLGVTLTGARVAGISRDGTQLLTAPTDTPDGVVTAPVTDGVDLAAPAFDYRDRTWLLDRAGGRARILLVVDGDARAVDVPGLTGRDVTKLLVSRDGTRLVAVVRGASADRIVAARVLHDASGAVLGFTSLRTLPLPAEGSTRVRDVAWRSPTTVSVLSDINADFSQVRTISVDGAPGRVDTGGATSLRGRFRALVSAPLEDPEAYAVGGRSISDLTRQERTVPDLPAGLTSLTYVG</sequence>
<dbReference type="Pfam" id="PF10646">
    <property type="entry name" value="Germane"/>
    <property type="match status" value="1"/>
</dbReference>
<comment type="caution">
    <text evidence="4">The sequence shown here is derived from an EMBL/GenBank/DDBJ whole genome shotgun (WGS) entry which is preliminary data.</text>
</comment>
<evidence type="ECO:0000256" key="2">
    <source>
        <dbReference type="SAM" id="SignalP"/>
    </source>
</evidence>
<feature type="region of interest" description="Disordered" evidence="1">
    <location>
        <begin position="34"/>
        <end position="57"/>
    </location>
</feature>
<feature type="signal peptide" evidence="2">
    <location>
        <begin position="1"/>
        <end position="20"/>
    </location>
</feature>
<proteinExistence type="predicted"/>
<keyword evidence="5" id="KW-1185">Reference proteome</keyword>
<dbReference type="PROSITE" id="PS51257">
    <property type="entry name" value="PROKAR_LIPOPROTEIN"/>
    <property type="match status" value="1"/>
</dbReference>
<feature type="chain" id="PRO_5047066455" evidence="2">
    <location>
        <begin position="21"/>
        <end position="578"/>
    </location>
</feature>
<dbReference type="RefSeq" id="WP_378520096.1">
    <property type="nucleotide sequence ID" value="NZ_CBCSDI010000037.1"/>
</dbReference>
<reference evidence="4 5" key="1">
    <citation type="submission" date="2024-09" db="EMBL/GenBank/DDBJ databases">
        <authorList>
            <person name="Sun Q."/>
            <person name="Mori K."/>
        </authorList>
    </citation>
    <scope>NUCLEOTIDE SEQUENCE [LARGE SCALE GENOMIC DNA]</scope>
    <source>
        <strain evidence="4 5">CCM 8654</strain>
    </source>
</reference>
<feature type="domain" description="GerMN" evidence="3">
    <location>
        <begin position="198"/>
        <end position="286"/>
    </location>
</feature>
<evidence type="ECO:0000259" key="3">
    <source>
        <dbReference type="SMART" id="SM00909"/>
    </source>
</evidence>
<dbReference type="InterPro" id="IPR019606">
    <property type="entry name" value="GerMN"/>
</dbReference>
<name>A0ABV6E5V9_9ACTN</name>
<accession>A0ABV6E5V9</accession>
<dbReference type="InterPro" id="IPR059026">
    <property type="entry name" value="LpqB_N"/>
</dbReference>